<sequence length="344" mass="35315">MKGFLQKLGIPTPVLMAPMAGEAASAALVAAVSEAGGLGQLGAAYLSPARLRAVVADIRARTQRPFGINLFCPLRWQADAGRIEAYRQRLAPHAQALGVPVPELPAACEEDFEAQLAVVRELAPAVVSFAFGDPGPALVQALRDEGRIVLGTATQTSEALQLQASGVHAIVAQGSEAGGHRGGFLGRPEGALIGTMALVPQLVDALYVPVIAAGGIADARGMAAARALGATAAAVGTAFLLAEECPLSPAYRDALLQAGDADSTLTRAFSGREARGLANAFTRDLADAPLPDFPIPNALSRPLRQAAATQGQADRLSLWAGQALPLARPKPAAQLVRELAAGWG</sequence>
<dbReference type="SUPFAM" id="SSF51412">
    <property type="entry name" value="Inosine monophosphate dehydrogenase (IMPDH)"/>
    <property type="match status" value="1"/>
</dbReference>
<dbReference type="PANTHER" id="PTHR42747">
    <property type="entry name" value="NITRONATE MONOOXYGENASE-RELATED"/>
    <property type="match status" value="1"/>
</dbReference>
<dbReference type="GO" id="GO:0004497">
    <property type="term" value="F:monooxygenase activity"/>
    <property type="evidence" value="ECO:0007669"/>
    <property type="project" value="UniProtKB-KW"/>
</dbReference>
<gene>
    <name evidence="10" type="ORF">QRD43_04745</name>
</gene>
<evidence type="ECO:0000256" key="7">
    <source>
        <dbReference type="ARBA" id="ARBA00023033"/>
    </source>
</evidence>
<comment type="similarity">
    <text evidence="2">Belongs to the nitronate monooxygenase family. NMO class I subfamily.</text>
</comment>
<evidence type="ECO:0000256" key="6">
    <source>
        <dbReference type="ARBA" id="ARBA00023002"/>
    </source>
</evidence>
<evidence type="ECO:0000256" key="1">
    <source>
        <dbReference type="ARBA" id="ARBA00001917"/>
    </source>
</evidence>
<evidence type="ECO:0000313" key="10">
    <source>
        <dbReference type="EMBL" id="MDL5031208.1"/>
    </source>
</evidence>
<comment type="caution">
    <text evidence="10">The sequence shown here is derived from an EMBL/GenBank/DDBJ whole genome shotgun (WGS) entry which is preliminary data.</text>
</comment>
<keyword evidence="3" id="KW-0216">Detoxification</keyword>
<dbReference type="RefSeq" id="WP_285981320.1">
    <property type="nucleotide sequence ID" value="NZ_JASVDS010000001.1"/>
</dbReference>
<name>A0ABT7LEC9_9BURK</name>
<protein>
    <recommendedName>
        <fullName evidence="8">Propionate 3-nitronate monooxygenase</fullName>
    </recommendedName>
</protein>
<evidence type="ECO:0000313" key="11">
    <source>
        <dbReference type="Proteomes" id="UP001238603"/>
    </source>
</evidence>
<comment type="cofactor">
    <cofactor evidence="1">
        <name>FMN</name>
        <dbReference type="ChEBI" id="CHEBI:58210"/>
    </cofactor>
</comment>
<keyword evidence="5" id="KW-0288">FMN</keyword>
<keyword evidence="6" id="KW-0560">Oxidoreductase</keyword>
<organism evidence="10 11">
    <name type="scientific">Roseateles subflavus</name>
    <dbReference type="NCBI Taxonomy" id="3053353"/>
    <lineage>
        <taxon>Bacteria</taxon>
        <taxon>Pseudomonadati</taxon>
        <taxon>Pseudomonadota</taxon>
        <taxon>Betaproteobacteria</taxon>
        <taxon>Burkholderiales</taxon>
        <taxon>Sphaerotilaceae</taxon>
        <taxon>Roseateles</taxon>
    </lineage>
</organism>
<dbReference type="PANTHER" id="PTHR42747:SF3">
    <property type="entry name" value="NITRONATE MONOOXYGENASE-RELATED"/>
    <property type="match status" value="1"/>
</dbReference>
<evidence type="ECO:0000256" key="2">
    <source>
        <dbReference type="ARBA" id="ARBA00009881"/>
    </source>
</evidence>
<keyword evidence="4" id="KW-0285">Flavoprotein</keyword>
<dbReference type="CDD" id="cd04730">
    <property type="entry name" value="NPD_like"/>
    <property type="match status" value="1"/>
</dbReference>
<dbReference type="EMBL" id="JASVDS010000001">
    <property type="protein sequence ID" value="MDL5031208.1"/>
    <property type="molecule type" value="Genomic_DNA"/>
</dbReference>
<dbReference type="InterPro" id="IPR013785">
    <property type="entry name" value="Aldolase_TIM"/>
</dbReference>
<evidence type="ECO:0000256" key="4">
    <source>
        <dbReference type="ARBA" id="ARBA00022630"/>
    </source>
</evidence>
<accession>A0ABT7LEC9</accession>
<dbReference type="Gene3D" id="3.20.20.70">
    <property type="entry name" value="Aldolase class I"/>
    <property type="match status" value="1"/>
</dbReference>
<dbReference type="Pfam" id="PF03060">
    <property type="entry name" value="NMO"/>
    <property type="match status" value="1"/>
</dbReference>
<evidence type="ECO:0000256" key="9">
    <source>
        <dbReference type="ARBA" id="ARBA00049401"/>
    </source>
</evidence>
<comment type="catalytic activity">
    <reaction evidence="9">
        <text>3 propionate 3-nitronate + 3 O2 + H2O = 3 3-oxopropanoate + 2 nitrate + nitrite + H2O2 + 3 H(+)</text>
        <dbReference type="Rhea" id="RHEA:57332"/>
        <dbReference type="ChEBI" id="CHEBI:15377"/>
        <dbReference type="ChEBI" id="CHEBI:15378"/>
        <dbReference type="ChEBI" id="CHEBI:15379"/>
        <dbReference type="ChEBI" id="CHEBI:16240"/>
        <dbReference type="ChEBI" id="CHEBI:16301"/>
        <dbReference type="ChEBI" id="CHEBI:17632"/>
        <dbReference type="ChEBI" id="CHEBI:33190"/>
        <dbReference type="ChEBI" id="CHEBI:136067"/>
    </reaction>
</comment>
<dbReference type="Proteomes" id="UP001238603">
    <property type="component" value="Unassembled WGS sequence"/>
</dbReference>
<evidence type="ECO:0000256" key="5">
    <source>
        <dbReference type="ARBA" id="ARBA00022643"/>
    </source>
</evidence>
<proteinExistence type="inferred from homology"/>
<reference evidence="10 11" key="1">
    <citation type="submission" date="2023-06" db="EMBL/GenBank/DDBJ databases">
        <title>Pelomonas sp. APW6 16S ribosomal RNA gene genome sequencing and assembly.</title>
        <authorList>
            <person name="Woo H."/>
        </authorList>
    </citation>
    <scope>NUCLEOTIDE SEQUENCE [LARGE SCALE GENOMIC DNA]</scope>
    <source>
        <strain evidence="10 11">APW6</strain>
    </source>
</reference>
<keyword evidence="11" id="KW-1185">Reference proteome</keyword>
<evidence type="ECO:0000256" key="3">
    <source>
        <dbReference type="ARBA" id="ARBA00022575"/>
    </source>
</evidence>
<keyword evidence="7 10" id="KW-0503">Monooxygenase</keyword>
<evidence type="ECO:0000256" key="8">
    <source>
        <dbReference type="ARBA" id="ARBA00031155"/>
    </source>
</evidence>
<dbReference type="InterPro" id="IPR004136">
    <property type="entry name" value="NMO"/>
</dbReference>